<protein>
    <recommendedName>
        <fullName evidence="4">Zinc-ribbon domain-containing protein</fullName>
    </recommendedName>
</protein>
<organism evidence="2 3">
    <name type="scientific">Acetonema longum DSM 6540</name>
    <dbReference type="NCBI Taxonomy" id="1009370"/>
    <lineage>
        <taxon>Bacteria</taxon>
        <taxon>Bacillati</taxon>
        <taxon>Bacillota</taxon>
        <taxon>Negativicutes</taxon>
        <taxon>Acetonemataceae</taxon>
        <taxon>Acetonema</taxon>
    </lineage>
</organism>
<feature type="transmembrane region" description="Helical" evidence="1">
    <location>
        <begin position="81"/>
        <end position="111"/>
    </location>
</feature>
<evidence type="ECO:0008006" key="4">
    <source>
        <dbReference type="Google" id="ProtNLM"/>
    </source>
</evidence>
<accession>F7NIM2</accession>
<dbReference type="RefSeq" id="WP_004095151.1">
    <property type="nucleotide sequence ID" value="NZ_AFGF01000078.1"/>
</dbReference>
<evidence type="ECO:0000313" key="3">
    <source>
        <dbReference type="Proteomes" id="UP000003240"/>
    </source>
</evidence>
<evidence type="ECO:0000256" key="1">
    <source>
        <dbReference type="SAM" id="Phobius"/>
    </source>
</evidence>
<proteinExistence type="predicted"/>
<reference evidence="2 3" key="1">
    <citation type="journal article" date="2011" name="EMBO J.">
        <title>Structural diversity of bacterial flagellar motors.</title>
        <authorList>
            <person name="Chen S."/>
            <person name="Beeby M."/>
            <person name="Murphy G.E."/>
            <person name="Leadbetter J.R."/>
            <person name="Hendrixson D.R."/>
            <person name="Briegel A."/>
            <person name="Li Z."/>
            <person name="Shi J."/>
            <person name="Tocheva E.I."/>
            <person name="Muller A."/>
            <person name="Dobro M.J."/>
            <person name="Jensen G.J."/>
        </authorList>
    </citation>
    <scope>NUCLEOTIDE SEQUENCE [LARGE SCALE GENOMIC DNA]</scope>
    <source>
        <strain evidence="2 3">DSM 6540</strain>
    </source>
</reference>
<dbReference type="OrthoDB" id="1683293at2"/>
<dbReference type="CDD" id="cd00350">
    <property type="entry name" value="rubredoxin_like"/>
    <property type="match status" value="1"/>
</dbReference>
<dbReference type="STRING" id="1009370.ALO_09624"/>
<dbReference type="AlphaFoldDB" id="F7NIM2"/>
<gene>
    <name evidence="2" type="ORF">ALO_09624</name>
</gene>
<dbReference type="InterPro" id="IPR023627">
    <property type="entry name" value="Rcmb_RecR"/>
</dbReference>
<dbReference type="EMBL" id="AFGF01000078">
    <property type="protein sequence ID" value="EGO64086.1"/>
    <property type="molecule type" value="Genomic_DNA"/>
</dbReference>
<name>F7NIM2_9FIRM</name>
<sequence length="113" mass="12834">MRCNVCGNEYDEEVCPVCGRDTRDASRVTVLSRAEKDDFDGITIDQSDRSDDDRQQYDRPGFGRIYVEQVSLGGGGLLSKLLIAVFFLFILFVALPLAVLLMMIGMVIWFFRR</sequence>
<keyword evidence="3" id="KW-1185">Reference proteome</keyword>
<dbReference type="SUPFAM" id="SSF111304">
    <property type="entry name" value="Recombination protein RecR"/>
    <property type="match status" value="1"/>
</dbReference>
<comment type="caution">
    <text evidence="2">The sequence shown here is derived from an EMBL/GenBank/DDBJ whole genome shotgun (WGS) entry which is preliminary data.</text>
</comment>
<evidence type="ECO:0000313" key="2">
    <source>
        <dbReference type="EMBL" id="EGO64086.1"/>
    </source>
</evidence>
<dbReference type="Proteomes" id="UP000003240">
    <property type="component" value="Unassembled WGS sequence"/>
</dbReference>
<keyword evidence="1" id="KW-1133">Transmembrane helix</keyword>
<keyword evidence="1" id="KW-0472">Membrane</keyword>
<keyword evidence="1" id="KW-0812">Transmembrane</keyword>